<sequence>MPPTLGMSRILSMHFLRRNRTPSLQLSRNISITCRGKPIGHDELYRYTNGRFLIDEKSQCERRYVKFNLYGLCDVAASVGGSNSPITAIEKMEGGFSKALLMRKEDGTELITKIPCPNAGPAFYTTASEVAVLQYVRHHTTVPVPKVLAWSFDPHSSNPVGSEYIIMEKAAGTQLFKVWSDMDEPSRLALIKRLTQLESELASIYFPAFGNLYLRQSVADETKCKLLDSSIAPSNAYCIGPSCHRSWLVETSTGTSDPELDRGPWTSISAFGIALAEREIFRILHTPPPEGSVIRHGTIREQISLLEMTIELMKSLESHVVLARYGKPTLWHTDLHMGNVFFSDEDPSQILSIIDWQSISVSPLFSQTRWPEFLHPPKSYTMGFVKPELPDDFDRLSPEDRDLAMYEWKQATRAKAYEVSSYLNNREAFHAMNTPSVFRELFVRCGKTWEEGSVPLRACLIEIFQTWRDLGLPDGCPYTFVEDDIKAHEVEFKEYEEWHKVHEFAREYLDTDADGWISPETDFGEKLKQNKALFELFLNESAGKRSSQEARRMWPFSEGI</sequence>
<dbReference type="InterPro" id="IPR011009">
    <property type="entry name" value="Kinase-like_dom_sf"/>
</dbReference>
<evidence type="ECO:0000256" key="4">
    <source>
        <dbReference type="ARBA" id="ARBA00022946"/>
    </source>
</evidence>
<organism evidence="8 9">
    <name type="scientific">Westerdykella ornata</name>
    <dbReference type="NCBI Taxonomy" id="318751"/>
    <lineage>
        <taxon>Eukaryota</taxon>
        <taxon>Fungi</taxon>
        <taxon>Dikarya</taxon>
        <taxon>Ascomycota</taxon>
        <taxon>Pezizomycotina</taxon>
        <taxon>Dothideomycetes</taxon>
        <taxon>Pleosporomycetidae</taxon>
        <taxon>Pleosporales</taxon>
        <taxon>Sporormiaceae</taxon>
        <taxon>Westerdykella</taxon>
    </lineage>
</organism>
<evidence type="ECO:0000256" key="5">
    <source>
        <dbReference type="ARBA" id="ARBA00023128"/>
    </source>
</evidence>
<evidence type="ECO:0000256" key="2">
    <source>
        <dbReference type="ARBA" id="ARBA00005543"/>
    </source>
</evidence>
<dbReference type="RefSeq" id="XP_033659128.1">
    <property type="nucleotide sequence ID" value="XM_033796707.1"/>
</dbReference>
<dbReference type="PANTHER" id="PTHR36091">
    <property type="entry name" value="ALTERED INHERITANCE OF MITOCHONDRIA PROTEIN 9, MITOCHONDRIAL"/>
    <property type="match status" value="1"/>
</dbReference>
<evidence type="ECO:0000259" key="7">
    <source>
        <dbReference type="Pfam" id="PF01636"/>
    </source>
</evidence>
<feature type="domain" description="Aminoglycoside phosphotransferase" evidence="7">
    <location>
        <begin position="306"/>
        <end position="363"/>
    </location>
</feature>
<dbReference type="OrthoDB" id="2906425at2759"/>
<dbReference type="InterPro" id="IPR002575">
    <property type="entry name" value="Aminoglycoside_PTrfase"/>
</dbReference>
<proteinExistence type="inferred from homology"/>
<gene>
    <name evidence="8" type="ORF">EI97DRAFT_410536</name>
</gene>
<evidence type="ECO:0000256" key="3">
    <source>
        <dbReference type="ARBA" id="ARBA00016197"/>
    </source>
</evidence>
<name>A0A6A6JY82_WESOR</name>
<keyword evidence="4" id="KW-0809">Transit peptide</keyword>
<keyword evidence="5" id="KW-0496">Mitochondrion</keyword>
<evidence type="ECO:0000256" key="6">
    <source>
        <dbReference type="ARBA" id="ARBA00031849"/>
    </source>
</evidence>
<dbReference type="InterPro" id="IPR051035">
    <property type="entry name" value="Mito_inheritance_9"/>
</dbReference>
<dbReference type="Pfam" id="PF01636">
    <property type="entry name" value="APH"/>
    <property type="match status" value="1"/>
</dbReference>
<dbReference type="Proteomes" id="UP000800097">
    <property type="component" value="Unassembled WGS sequence"/>
</dbReference>
<dbReference type="GeneID" id="54549882"/>
<dbReference type="SUPFAM" id="SSF56112">
    <property type="entry name" value="Protein kinase-like (PK-like)"/>
    <property type="match status" value="1"/>
</dbReference>
<evidence type="ECO:0000313" key="9">
    <source>
        <dbReference type="Proteomes" id="UP000800097"/>
    </source>
</evidence>
<dbReference type="EMBL" id="ML986484">
    <property type="protein sequence ID" value="KAF2281591.1"/>
    <property type="molecule type" value="Genomic_DNA"/>
</dbReference>
<dbReference type="AlphaFoldDB" id="A0A6A6JY82"/>
<evidence type="ECO:0000313" key="8">
    <source>
        <dbReference type="EMBL" id="KAF2281591.1"/>
    </source>
</evidence>
<dbReference type="GO" id="GO:0005739">
    <property type="term" value="C:mitochondrion"/>
    <property type="evidence" value="ECO:0007669"/>
    <property type="project" value="UniProtKB-SubCell"/>
</dbReference>
<keyword evidence="9" id="KW-1185">Reference proteome</keyword>
<accession>A0A6A6JY82</accession>
<comment type="similarity">
    <text evidence="2">Belongs to the AIM9 family.</text>
</comment>
<protein>
    <recommendedName>
        <fullName evidence="3">Altered inheritance of mitochondria protein 9, mitochondrial</fullName>
    </recommendedName>
    <alternativeName>
        <fullName evidence="6">Found in mitochondrial proteome protein 29</fullName>
    </alternativeName>
</protein>
<comment type="subcellular location">
    <subcellularLocation>
        <location evidence="1">Mitochondrion</location>
    </subcellularLocation>
</comment>
<dbReference type="Gene3D" id="3.90.1200.10">
    <property type="match status" value="1"/>
</dbReference>
<reference evidence="8" key="1">
    <citation type="journal article" date="2020" name="Stud. Mycol.">
        <title>101 Dothideomycetes genomes: a test case for predicting lifestyles and emergence of pathogens.</title>
        <authorList>
            <person name="Haridas S."/>
            <person name="Albert R."/>
            <person name="Binder M."/>
            <person name="Bloem J."/>
            <person name="Labutti K."/>
            <person name="Salamov A."/>
            <person name="Andreopoulos B."/>
            <person name="Baker S."/>
            <person name="Barry K."/>
            <person name="Bills G."/>
            <person name="Bluhm B."/>
            <person name="Cannon C."/>
            <person name="Castanera R."/>
            <person name="Culley D."/>
            <person name="Daum C."/>
            <person name="Ezra D."/>
            <person name="Gonzalez J."/>
            <person name="Henrissat B."/>
            <person name="Kuo A."/>
            <person name="Liang C."/>
            <person name="Lipzen A."/>
            <person name="Lutzoni F."/>
            <person name="Magnuson J."/>
            <person name="Mondo S."/>
            <person name="Nolan M."/>
            <person name="Ohm R."/>
            <person name="Pangilinan J."/>
            <person name="Park H.-J."/>
            <person name="Ramirez L."/>
            <person name="Alfaro M."/>
            <person name="Sun H."/>
            <person name="Tritt A."/>
            <person name="Yoshinaga Y."/>
            <person name="Zwiers L.-H."/>
            <person name="Turgeon B."/>
            <person name="Goodwin S."/>
            <person name="Spatafora J."/>
            <person name="Crous P."/>
            <person name="Grigoriev I."/>
        </authorList>
    </citation>
    <scope>NUCLEOTIDE SEQUENCE</scope>
    <source>
        <strain evidence="8">CBS 379.55</strain>
    </source>
</reference>
<dbReference type="PANTHER" id="PTHR36091:SF1">
    <property type="entry name" value="ALTERED INHERITANCE OF MITOCHONDRIA PROTEIN 9, MITOCHONDRIAL"/>
    <property type="match status" value="1"/>
</dbReference>
<evidence type="ECO:0000256" key="1">
    <source>
        <dbReference type="ARBA" id="ARBA00004173"/>
    </source>
</evidence>